<dbReference type="Proteomes" id="UP000769157">
    <property type="component" value="Unassembled WGS sequence"/>
</dbReference>
<dbReference type="EMBL" id="JAEUBE010000504">
    <property type="protein sequence ID" value="KAH3660438.1"/>
    <property type="molecule type" value="Genomic_DNA"/>
</dbReference>
<dbReference type="OrthoDB" id="79480at2759"/>
<gene>
    <name evidence="5" type="ORF">OGAPHI_007024</name>
</gene>
<dbReference type="GeneID" id="70238988"/>
<organism evidence="5 6">
    <name type="scientific">Ogataea philodendri</name>
    <dbReference type="NCBI Taxonomy" id="1378263"/>
    <lineage>
        <taxon>Eukaryota</taxon>
        <taxon>Fungi</taxon>
        <taxon>Dikarya</taxon>
        <taxon>Ascomycota</taxon>
        <taxon>Saccharomycotina</taxon>
        <taxon>Pichiomycetes</taxon>
        <taxon>Pichiales</taxon>
        <taxon>Pichiaceae</taxon>
        <taxon>Ogataea</taxon>
    </lineage>
</organism>
<evidence type="ECO:0000259" key="4">
    <source>
        <dbReference type="Pfam" id="PF21796"/>
    </source>
</evidence>
<protein>
    <submittedName>
        <fullName evidence="5">Uncharacterized protein</fullName>
    </submittedName>
</protein>
<name>A0A9P8SZ74_9ASCO</name>
<reference evidence="5" key="1">
    <citation type="journal article" date="2021" name="Open Biol.">
        <title>Shared evolutionary footprints suggest mitochondrial oxidative damage underlies multiple complex I losses in fungi.</title>
        <authorList>
            <person name="Schikora-Tamarit M.A."/>
            <person name="Marcet-Houben M."/>
            <person name="Nosek J."/>
            <person name="Gabaldon T."/>
        </authorList>
    </citation>
    <scope>NUCLEOTIDE SEQUENCE</scope>
    <source>
        <strain evidence="5">CBS6075</strain>
    </source>
</reference>
<comment type="caution">
    <text evidence="5">The sequence shown here is derived from an EMBL/GenBank/DDBJ whole genome shotgun (WGS) entry which is preliminary data.</text>
</comment>
<feature type="domain" description="Chromatin assembly factor 1 subunit Cac1-like C-terminal" evidence="4">
    <location>
        <begin position="483"/>
        <end position="537"/>
    </location>
</feature>
<proteinExistence type="predicted"/>
<feature type="compositionally biased region" description="Basic and acidic residues" evidence="1">
    <location>
        <begin position="11"/>
        <end position="29"/>
    </location>
</feature>
<feature type="domain" description="Chromatin assembly factor 1 subunit A dimerization" evidence="3">
    <location>
        <begin position="292"/>
        <end position="369"/>
    </location>
</feature>
<feature type="region of interest" description="Disordered" evidence="1">
    <location>
        <begin position="339"/>
        <end position="372"/>
    </location>
</feature>
<sequence>MFVLSPNKSPNKRETDHDELEAKRMRLDINSDAPDDTLTPTSSPLDPEKVSKQKLKKQLDEERKLKREQEMIERKLRKEREEEEKRARKEKHEAELRAKREQKEREKLEKQQKREAEAKLREQKRLQEKEEKARRRAEQEDEKARKRAELEEKARKKLEAELEKQRLKELEEQKLKKQSITNFFKPKDSKAIISSSPIKAELQEIGVSDYHKYFLPFNIRSGVRMAHDSLRQSDDLDKFLSGEKTEKESFQDSLVRVEHAPPSFASASEIIQTYNMGMTKEAQEMLDKVPQKYLSYYENGKVPYLGTYSIQVTSLGFELETNPFTKVSSDVIKINYEFDSDLEDDEDDEEGEDVDCDNESDESDDGQSDETSDIEQFVETDENGVATKKAVIGPLVPVVSCLGQPINEQDQFSQYFNSLKYERLCESANLPIDPLFNYWEEEVQEAQTVTKVIEDNKNQASSAPQQNATMTIKKKLITESSHLAKLTAFIMENSDFSINTMTEIAQKQILSDYSKAVVKNSIKELANFDKKTNKWAIKEQAQSV</sequence>
<dbReference type="Pfam" id="PF12253">
    <property type="entry name" value="CAF1A_dimeriz"/>
    <property type="match status" value="1"/>
</dbReference>
<dbReference type="RefSeq" id="XP_046058141.1">
    <property type="nucleotide sequence ID" value="XM_046208375.1"/>
</dbReference>
<accession>A0A9P8SZ74</accession>
<evidence type="ECO:0000259" key="3">
    <source>
        <dbReference type="Pfam" id="PF12253"/>
    </source>
</evidence>
<evidence type="ECO:0000259" key="2">
    <source>
        <dbReference type="Pfam" id="PF11600"/>
    </source>
</evidence>
<feature type="domain" description="Chromatin assembly factor 1 p150 subunit acidic region" evidence="2">
    <location>
        <begin position="78"/>
        <end position="222"/>
    </location>
</feature>
<dbReference type="InterPro" id="IPR021644">
    <property type="entry name" value="CAF-1_p150_acidic"/>
</dbReference>
<keyword evidence="6" id="KW-1185">Reference proteome</keyword>
<dbReference type="Pfam" id="PF21796">
    <property type="entry name" value="Cac1_C"/>
    <property type="match status" value="1"/>
</dbReference>
<dbReference type="InterPro" id="IPR022043">
    <property type="entry name" value="CAF1A_DD"/>
</dbReference>
<evidence type="ECO:0000313" key="5">
    <source>
        <dbReference type="EMBL" id="KAH3660438.1"/>
    </source>
</evidence>
<dbReference type="AlphaFoldDB" id="A0A9P8SZ74"/>
<evidence type="ECO:0000256" key="1">
    <source>
        <dbReference type="SAM" id="MobiDB-lite"/>
    </source>
</evidence>
<dbReference type="InterPro" id="IPR048800">
    <property type="entry name" value="Cac1-like_C"/>
</dbReference>
<feature type="region of interest" description="Disordered" evidence="1">
    <location>
        <begin position="1"/>
        <end position="150"/>
    </location>
</feature>
<dbReference type="Pfam" id="PF11600">
    <property type="entry name" value="CAF1A_acidic"/>
    <property type="match status" value="1"/>
</dbReference>
<evidence type="ECO:0000313" key="6">
    <source>
        <dbReference type="Proteomes" id="UP000769157"/>
    </source>
</evidence>
<feature type="compositionally biased region" description="Basic and acidic residues" evidence="1">
    <location>
        <begin position="46"/>
        <end position="150"/>
    </location>
</feature>
<reference evidence="5" key="2">
    <citation type="submission" date="2021-01" db="EMBL/GenBank/DDBJ databases">
        <authorList>
            <person name="Schikora-Tamarit M.A."/>
        </authorList>
    </citation>
    <scope>NUCLEOTIDE SEQUENCE</scope>
    <source>
        <strain evidence="5">CBS6075</strain>
    </source>
</reference>